<reference evidence="2 3" key="1">
    <citation type="submission" date="2024-10" db="EMBL/GenBank/DDBJ databases">
        <title>The Natural Products Discovery Center: Release of the First 8490 Sequenced Strains for Exploring Actinobacteria Biosynthetic Diversity.</title>
        <authorList>
            <person name="Kalkreuter E."/>
            <person name="Kautsar S.A."/>
            <person name="Yang D."/>
            <person name="Bader C.D."/>
            <person name="Teijaro C.N."/>
            <person name="Fluegel L."/>
            <person name="Davis C.M."/>
            <person name="Simpson J.R."/>
            <person name="Lauterbach L."/>
            <person name="Steele A.D."/>
            <person name="Gui C."/>
            <person name="Meng S."/>
            <person name="Li G."/>
            <person name="Viehrig K."/>
            <person name="Ye F."/>
            <person name="Su P."/>
            <person name="Kiefer A.F."/>
            <person name="Nichols A."/>
            <person name="Cepeda A.J."/>
            <person name="Yan W."/>
            <person name="Fan B."/>
            <person name="Jiang Y."/>
            <person name="Adhikari A."/>
            <person name="Zheng C.-J."/>
            <person name="Schuster L."/>
            <person name="Cowan T.M."/>
            <person name="Smanski M.J."/>
            <person name="Chevrette M.G."/>
            <person name="De Carvalho L.P.S."/>
            <person name="Shen B."/>
        </authorList>
    </citation>
    <scope>NUCLEOTIDE SEQUENCE [LARGE SCALE GENOMIC DNA]</scope>
    <source>
        <strain evidence="2 3">NPDC019275</strain>
    </source>
</reference>
<keyword evidence="1" id="KW-0812">Transmembrane</keyword>
<accession>A0ABW7X7F2</accession>
<evidence type="ECO:0000313" key="2">
    <source>
        <dbReference type="EMBL" id="MFI2477047.1"/>
    </source>
</evidence>
<evidence type="ECO:0000256" key="1">
    <source>
        <dbReference type="SAM" id="Phobius"/>
    </source>
</evidence>
<comment type="caution">
    <text evidence="2">The sequence shown here is derived from an EMBL/GenBank/DDBJ whole genome shotgun (WGS) entry which is preliminary data.</text>
</comment>
<feature type="transmembrane region" description="Helical" evidence="1">
    <location>
        <begin position="29"/>
        <end position="48"/>
    </location>
</feature>
<protein>
    <recommendedName>
        <fullName evidence="4">Sulfite exporter TauE/SafE family protein</fullName>
    </recommendedName>
</protein>
<proteinExistence type="predicted"/>
<dbReference type="Proteomes" id="UP001611415">
    <property type="component" value="Unassembled WGS sequence"/>
</dbReference>
<name>A0ABW7X7F2_9NOCA</name>
<keyword evidence="1" id="KW-1133">Transmembrane helix</keyword>
<evidence type="ECO:0000313" key="3">
    <source>
        <dbReference type="Proteomes" id="UP001611415"/>
    </source>
</evidence>
<keyword evidence="3" id="KW-1185">Reference proteome</keyword>
<dbReference type="EMBL" id="JBIRYO010000021">
    <property type="protein sequence ID" value="MFI2477047.1"/>
    <property type="molecule type" value="Genomic_DNA"/>
</dbReference>
<dbReference type="RefSeq" id="WP_357401817.1">
    <property type="nucleotide sequence ID" value="NZ_JBEYCD010000003.1"/>
</dbReference>
<keyword evidence="1" id="KW-0472">Membrane</keyword>
<sequence length="49" mass="4894">MTGLLFVPVALGTIVGAHNAVHFIGRFGYRPFGVVGLLTAGAGALVAAL</sequence>
<organism evidence="2 3">
    <name type="scientific">Nocardia xishanensis</name>
    <dbReference type="NCBI Taxonomy" id="238964"/>
    <lineage>
        <taxon>Bacteria</taxon>
        <taxon>Bacillati</taxon>
        <taxon>Actinomycetota</taxon>
        <taxon>Actinomycetes</taxon>
        <taxon>Mycobacteriales</taxon>
        <taxon>Nocardiaceae</taxon>
        <taxon>Nocardia</taxon>
    </lineage>
</organism>
<gene>
    <name evidence="2" type="ORF">ACH49W_27000</name>
</gene>
<evidence type="ECO:0008006" key="4">
    <source>
        <dbReference type="Google" id="ProtNLM"/>
    </source>
</evidence>